<keyword evidence="7" id="KW-1185">Reference proteome</keyword>
<sequence>MVIKAIPLISLLPGVALATVLTNNIQGVGPNGSLKPYVCIQKNQLKLAPEKSVDVGADNYVGAALRFNGCEMSDSYLGWMDLNLSNGSNAITRYLPPEGVHIQYSNPGIDINGRLSGSIAYTPIEMNEDLTTAQPATHWQFAGINLSGLEFGKVIDPTVVPNLSIQDQNSPYSDLKDTASFIEVGMNTVRIPVSWGYLQLDGPGSGTINKDYYLNYIKPLLQTLTKAKVHAVVDLHAYMRYSKFGEQYSGCFANAPCPDGRLILEDKAYQSVWGQLVALIQEDNSIDKEYIVIDLMNEPVAVPDDKVFTIQVALIKMLRQQQFKGTILIEGNNWTGLHSWTTGEWVGSDGKTYTNASLFTRENFVKAGIIDLSNIVINVHQYLDSDYSGTHDTCQQDLKTTGPNGFNLAAFTQYLEKNKLKAMVTEFGTGANASSCSQPLNEFMQYMQDNSAKDKDFGFVGWTLWSTGHGWGGYNLRVKPDSYHMQVVHQYL</sequence>
<dbReference type="PANTHER" id="PTHR34142">
    <property type="entry name" value="ENDO-BETA-1,4-GLUCANASE A"/>
    <property type="match status" value="1"/>
</dbReference>
<dbReference type="Proteomes" id="UP001139721">
    <property type="component" value="Unassembled WGS sequence"/>
</dbReference>
<evidence type="ECO:0000313" key="6">
    <source>
        <dbReference type="EMBL" id="MCL9685262.1"/>
    </source>
</evidence>
<accession>A0A9X2D2X3</accession>
<keyword evidence="2 3" id="KW-0326">Glycosidase</keyword>
<keyword evidence="1 3" id="KW-0378">Hydrolase</keyword>
<dbReference type="PROSITE" id="PS00659">
    <property type="entry name" value="GLYCOSYL_HYDROL_F5"/>
    <property type="match status" value="1"/>
</dbReference>
<dbReference type="EMBL" id="JAJKBJ010000021">
    <property type="protein sequence ID" value="MCL9685262.1"/>
    <property type="molecule type" value="Genomic_DNA"/>
</dbReference>
<dbReference type="InterPro" id="IPR018087">
    <property type="entry name" value="Glyco_hydro_5_CS"/>
</dbReference>
<reference evidence="6" key="1">
    <citation type="submission" date="2021-11" db="EMBL/GenBank/DDBJ databases">
        <title>Legionella maioricencis sp. nov., a new species isolated from hot water samples in Mallorca.</title>
        <authorList>
            <person name="Crespi S."/>
            <person name="Drasar V."/>
            <person name="Salva-Serra F."/>
            <person name="Jaen-Luchoro D."/>
            <person name="Pineiro-Iglesias B."/>
            <person name="Aliaga F."/>
            <person name="Fernandez-Juarez V."/>
            <person name="Coll G."/>
            <person name="Moore E.R.B."/>
            <person name="Bennasar-Figueras A."/>
        </authorList>
    </citation>
    <scope>NUCLEOTIDE SEQUENCE</scope>
    <source>
        <strain evidence="6">HCPI-6</strain>
    </source>
</reference>
<evidence type="ECO:0000313" key="7">
    <source>
        <dbReference type="Proteomes" id="UP001139721"/>
    </source>
</evidence>
<dbReference type="RefSeq" id="WP_250423231.1">
    <property type="nucleotide sequence ID" value="NZ_JAJKBJ010000021.1"/>
</dbReference>
<evidence type="ECO:0000256" key="2">
    <source>
        <dbReference type="ARBA" id="ARBA00023295"/>
    </source>
</evidence>
<gene>
    <name evidence="6" type="ORF">LOX96_14240</name>
</gene>
<proteinExistence type="inferred from homology"/>
<evidence type="ECO:0000256" key="1">
    <source>
        <dbReference type="ARBA" id="ARBA00022801"/>
    </source>
</evidence>
<dbReference type="Pfam" id="PF00150">
    <property type="entry name" value="Cellulase"/>
    <property type="match status" value="1"/>
</dbReference>
<comment type="caution">
    <text evidence="6">The sequence shown here is derived from an EMBL/GenBank/DDBJ whole genome shotgun (WGS) entry which is preliminary data.</text>
</comment>
<dbReference type="Gene3D" id="3.20.20.80">
    <property type="entry name" value="Glycosidases"/>
    <property type="match status" value="1"/>
</dbReference>
<comment type="similarity">
    <text evidence="3">Belongs to the glycosyl hydrolase 5 (cellulase A) family.</text>
</comment>
<evidence type="ECO:0000256" key="4">
    <source>
        <dbReference type="SAM" id="SignalP"/>
    </source>
</evidence>
<dbReference type="GO" id="GO:0009251">
    <property type="term" value="P:glucan catabolic process"/>
    <property type="evidence" value="ECO:0007669"/>
    <property type="project" value="TreeGrafter"/>
</dbReference>
<name>A0A9X2D2X3_9GAMM</name>
<dbReference type="PANTHER" id="PTHR34142:SF1">
    <property type="entry name" value="GLYCOSIDE HYDROLASE FAMILY 5 DOMAIN-CONTAINING PROTEIN"/>
    <property type="match status" value="1"/>
</dbReference>
<organism evidence="6 7">
    <name type="scientific">Legionella maioricensis</name>
    <dbReference type="NCBI Taxonomy" id="2896528"/>
    <lineage>
        <taxon>Bacteria</taxon>
        <taxon>Pseudomonadati</taxon>
        <taxon>Pseudomonadota</taxon>
        <taxon>Gammaproteobacteria</taxon>
        <taxon>Legionellales</taxon>
        <taxon>Legionellaceae</taxon>
        <taxon>Legionella</taxon>
    </lineage>
</organism>
<evidence type="ECO:0000256" key="3">
    <source>
        <dbReference type="RuleBase" id="RU361153"/>
    </source>
</evidence>
<evidence type="ECO:0000259" key="5">
    <source>
        <dbReference type="Pfam" id="PF00150"/>
    </source>
</evidence>
<keyword evidence="4" id="KW-0732">Signal</keyword>
<dbReference type="InterPro" id="IPR017853">
    <property type="entry name" value="GH"/>
</dbReference>
<dbReference type="AlphaFoldDB" id="A0A9X2D2X3"/>
<feature type="chain" id="PRO_5040884610" evidence="4">
    <location>
        <begin position="19"/>
        <end position="492"/>
    </location>
</feature>
<dbReference type="GO" id="GO:0004553">
    <property type="term" value="F:hydrolase activity, hydrolyzing O-glycosyl compounds"/>
    <property type="evidence" value="ECO:0007669"/>
    <property type="project" value="InterPro"/>
</dbReference>
<dbReference type="InterPro" id="IPR001547">
    <property type="entry name" value="Glyco_hydro_5"/>
</dbReference>
<protein>
    <submittedName>
        <fullName evidence="6">Glycoside hydrolase family 5 protein</fullName>
    </submittedName>
</protein>
<dbReference type="SUPFAM" id="SSF51445">
    <property type="entry name" value="(Trans)glycosidases"/>
    <property type="match status" value="1"/>
</dbReference>
<feature type="domain" description="Glycoside hydrolase family 5" evidence="5">
    <location>
        <begin position="178"/>
        <end position="466"/>
    </location>
</feature>
<feature type="signal peptide" evidence="4">
    <location>
        <begin position="1"/>
        <end position="18"/>
    </location>
</feature>